<keyword evidence="2" id="KW-1185">Reference proteome</keyword>
<dbReference type="EMBL" id="CP002360">
    <property type="protein sequence ID" value="AEE95462.1"/>
    <property type="molecule type" value="Genomic_DNA"/>
</dbReference>
<evidence type="ECO:0000313" key="1">
    <source>
        <dbReference type="EMBL" id="AEE95462.1"/>
    </source>
</evidence>
<protein>
    <recommendedName>
        <fullName evidence="3">Nitrogen regulatory protein P-II</fullName>
    </recommendedName>
</protein>
<accession>F3ZX13</accession>
<dbReference type="Proteomes" id="UP000008457">
    <property type="component" value="Chromosome"/>
</dbReference>
<gene>
    <name evidence="1" type="ordered locus">Mahau_0244</name>
</gene>
<evidence type="ECO:0000313" key="2">
    <source>
        <dbReference type="Proteomes" id="UP000008457"/>
    </source>
</evidence>
<dbReference type="KEGG" id="mas:Mahau_0244"/>
<dbReference type="OrthoDB" id="9810781at2"/>
<name>F3ZX13_MAHA5</name>
<organism evidence="1 2">
    <name type="scientific">Mahella australiensis (strain DSM 15567 / CIP 107919 / 50-1 BON)</name>
    <dbReference type="NCBI Taxonomy" id="697281"/>
    <lineage>
        <taxon>Bacteria</taxon>
        <taxon>Bacillati</taxon>
        <taxon>Bacillota</taxon>
        <taxon>Clostridia</taxon>
        <taxon>Thermoanaerobacterales</taxon>
        <taxon>Thermoanaerobacterales Family IV. Incertae Sedis</taxon>
        <taxon>Mahella</taxon>
    </lineage>
</organism>
<reference evidence="2" key="1">
    <citation type="submission" date="2010-11" db="EMBL/GenBank/DDBJ databases">
        <title>The complete genome of Mahella australiensis DSM 15567.</title>
        <authorList>
            <consortium name="US DOE Joint Genome Institute (JGI-PGF)"/>
            <person name="Lucas S."/>
            <person name="Copeland A."/>
            <person name="Lapidus A."/>
            <person name="Bruce D."/>
            <person name="Goodwin L."/>
            <person name="Pitluck S."/>
            <person name="Kyrpides N."/>
            <person name="Mavromatis K."/>
            <person name="Pagani I."/>
            <person name="Ivanova N."/>
            <person name="Teshima H."/>
            <person name="Brettin T."/>
            <person name="Detter J.C."/>
            <person name="Han C."/>
            <person name="Tapia R."/>
            <person name="Land M."/>
            <person name="Hauser L."/>
            <person name="Markowitz V."/>
            <person name="Cheng J.-F."/>
            <person name="Hugenholtz P."/>
            <person name="Woyke T."/>
            <person name="Wu D."/>
            <person name="Spring S."/>
            <person name="Pukall R."/>
            <person name="Steenblock K."/>
            <person name="Schneider S."/>
            <person name="Klenk H.-P."/>
            <person name="Eisen J.A."/>
        </authorList>
    </citation>
    <scope>NUCLEOTIDE SEQUENCE [LARGE SCALE GENOMIC DNA]</scope>
    <source>
        <strain evidence="2">DSM 15567 / CIP 107919 / 50-1 BON</strain>
    </source>
</reference>
<dbReference type="STRING" id="697281.Mahau_0244"/>
<dbReference type="AlphaFoldDB" id="F3ZX13"/>
<proteinExistence type="predicted"/>
<sequence>MFALFIVLNRTEYLKDVLKAIEDVGLSCTVIDSVSANQYVNFYSPNTFASYDVPVVVGSMSMADDDSGIIYNKTLMVLVDDEEKAQQAMGAVESVVSDMTRPGTGIMFYVPVAKAVGK</sequence>
<evidence type="ECO:0008006" key="3">
    <source>
        <dbReference type="Google" id="ProtNLM"/>
    </source>
</evidence>
<dbReference type="HOGENOM" id="CLU_155828_0_0_9"/>
<dbReference type="RefSeq" id="WP_013779895.1">
    <property type="nucleotide sequence ID" value="NC_015520.1"/>
</dbReference>
<reference evidence="1 2" key="2">
    <citation type="journal article" date="2011" name="Stand. Genomic Sci.">
        <title>Complete genome sequence of Mahella australiensis type strain (50-1 BON).</title>
        <authorList>
            <person name="Sikorski J."/>
            <person name="Teshima H."/>
            <person name="Nolan M."/>
            <person name="Lucas S."/>
            <person name="Hammon N."/>
            <person name="Deshpande S."/>
            <person name="Cheng J.F."/>
            <person name="Pitluck S."/>
            <person name="Liolios K."/>
            <person name="Pagani I."/>
            <person name="Ivanova N."/>
            <person name="Huntemann M."/>
            <person name="Mavromatis K."/>
            <person name="Ovchinikova G."/>
            <person name="Pati A."/>
            <person name="Tapia R."/>
            <person name="Han C."/>
            <person name="Goodwin L."/>
            <person name="Chen A."/>
            <person name="Palaniappan K."/>
            <person name="Land M."/>
            <person name="Hauser L."/>
            <person name="Ngatchou-Djao O.D."/>
            <person name="Rohde M."/>
            <person name="Pukall R."/>
            <person name="Spring S."/>
            <person name="Abt B."/>
            <person name="Goker M."/>
            <person name="Detter J.C."/>
            <person name="Woyke T."/>
            <person name="Bristow J."/>
            <person name="Markowitz V."/>
            <person name="Hugenholtz P."/>
            <person name="Eisen J.A."/>
            <person name="Kyrpides N.C."/>
            <person name="Klenk H.P."/>
            <person name="Lapidus A."/>
        </authorList>
    </citation>
    <scope>NUCLEOTIDE SEQUENCE [LARGE SCALE GENOMIC DNA]</scope>
    <source>
        <strain evidence="2">DSM 15567 / CIP 107919 / 50-1 BON</strain>
    </source>
</reference>